<dbReference type="InterPro" id="IPR051683">
    <property type="entry name" value="Enoyl-CoA_Hydratase/Isomerase"/>
</dbReference>
<dbReference type="OrthoDB" id="9795727at2"/>
<keyword evidence="2" id="KW-0456">Lyase</keyword>
<comment type="similarity">
    <text evidence="1">Belongs to the enoyl-CoA hydratase/isomerase family.</text>
</comment>
<accession>A0A255Y780</accession>
<dbReference type="EC" id="4.2.1.17" evidence="2"/>
<dbReference type="RefSeq" id="WP_094475107.1">
    <property type="nucleotide sequence ID" value="NZ_NOXT01000125.1"/>
</dbReference>
<dbReference type="InterPro" id="IPR001753">
    <property type="entry name" value="Enoyl-CoA_hydra/iso"/>
</dbReference>
<dbReference type="CDD" id="cd06558">
    <property type="entry name" value="crotonase-like"/>
    <property type="match status" value="1"/>
</dbReference>
<dbReference type="AlphaFoldDB" id="A0A255Y780"/>
<sequence length="259" mass="27162">MLDESLDDYGTARLTLNRPERHNAFNADLIAALTEGFTRLGQANEVRAIVLSGAGKSFSAGADLDWMRAAAGWSAAENEADATRLSDMLAAINDCPKPVIVVAHGHVTGGGVGLVACADMAVAVDGTQFRLSEVRLGLTPATISPFVMAKIGARARRWFLTAEAFDAATAQSLGLVDEVAIDADAAEAVVAHWLTHIGQAAPGAVADAKRLALDFAGQAISDELRADTARRIAARRTVAEGREGINAFLSKGKPSWVIE</sequence>
<evidence type="ECO:0000313" key="3">
    <source>
        <dbReference type="Proteomes" id="UP000216991"/>
    </source>
</evidence>
<gene>
    <name evidence="2" type="ORF">CHU93_15790</name>
</gene>
<proteinExistence type="inferred from homology"/>
<dbReference type="GO" id="GO:0004300">
    <property type="term" value="F:enoyl-CoA hydratase activity"/>
    <property type="evidence" value="ECO:0007669"/>
    <property type="project" value="UniProtKB-EC"/>
</dbReference>
<dbReference type="Gene3D" id="1.10.12.10">
    <property type="entry name" value="Lyase 2-enoyl-coa Hydratase, Chain A, domain 2"/>
    <property type="match status" value="1"/>
</dbReference>
<dbReference type="Pfam" id="PF00378">
    <property type="entry name" value="ECH_1"/>
    <property type="match status" value="1"/>
</dbReference>
<organism evidence="2 3">
    <name type="scientific">Sandarakinorhabdus cyanobacteriorum</name>
    <dbReference type="NCBI Taxonomy" id="1981098"/>
    <lineage>
        <taxon>Bacteria</taxon>
        <taxon>Pseudomonadati</taxon>
        <taxon>Pseudomonadota</taxon>
        <taxon>Alphaproteobacteria</taxon>
        <taxon>Sphingomonadales</taxon>
        <taxon>Sphingosinicellaceae</taxon>
        <taxon>Sandarakinorhabdus</taxon>
    </lineage>
</organism>
<comment type="caution">
    <text evidence="2">The sequence shown here is derived from an EMBL/GenBank/DDBJ whole genome shotgun (WGS) entry which is preliminary data.</text>
</comment>
<evidence type="ECO:0000256" key="1">
    <source>
        <dbReference type="ARBA" id="ARBA00005254"/>
    </source>
</evidence>
<dbReference type="InterPro" id="IPR014748">
    <property type="entry name" value="Enoyl-CoA_hydra_C"/>
</dbReference>
<dbReference type="Proteomes" id="UP000216991">
    <property type="component" value="Unassembled WGS sequence"/>
</dbReference>
<protein>
    <submittedName>
        <fullName evidence="2">Enoyl-CoA hydratase</fullName>
        <ecNumber evidence="2">4.2.1.17</ecNumber>
    </submittedName>
</protein>
<dbReference type="EMBL" id="NOXT01000125">
    <property type="protein sequence ID" value="OYQ24300.1"/>
    <property type="molecule type" value="Genomic_DNA"/>
</dbReference>
<reference evidence="2 3" key="1">
    <citation type="submission" date="2017-07" db="EMBL/GenBank/DDBJ databases">
        <title>Sandarakinorhabdus cyanobacteriorum sp. nov., a novel bacterium isolated from cyanobacterial aggregates in a eutrophic lake.</title>
        <authorList>
            <person name="Cai H."/>
        </authorList>
    </citation>
    <scope>NUCLEOTIDE SEQUENCE [LARGE SCALE GENOMIC DNA]</scope>
    <source>
        <strain evidence="2 3">TH057</strain>
    </source>
</reference>
<evidence type="ECO:0000313" key="2">
    <source>
        <dbReference type="EMBL" id="OYQ24300.1"/>
    </source>
</evidence>
<name>A0A255Y780_9SPHN</name>
<dbReference type="Gene3D" id="3.90.226.10">
    <property type="entry name" value="2-enoyl-CoA Hydratase, Chain A, domain 1"/>
    <property type="match status" value="1"/>
</dbReference>
<dbReference type="PANTHER" id="PTHR42964:SF1">
    <property type="entry name" value="POLYKETIDE BIOSYNTHESIS ENOYL-COA HYDRATASE PKSH-RELATED"/>
    <property type="match status" value="1"/>
</dbReference>
<keyword evidence="3" id="KW-1185">Reference proteome</keyword>
<dbReference type="PANTHER" id="PTHR42964">
    <property type="entry name" value="ENOYL-COA HYDRATASE"/>
    <property type="match status" value="1"/>
</dbReference>
<dbReference type="InterPro" id="IPR029045">
    <property type="entry name" value="ClpP/crotonase-like_dom_sf"/>
</dbReference>
<dbReference type="SUPFAM" id="SSF52096">
    <property type="entry name" value="ClpP/crotonase"/>
    <property type="match status" value="1"/>
</dbReference>